<dbReference type="InterPro" id="IPR014710">
    <property type="entry name" value="RmlC-like_jellyroll"/>
</dbReference>
<gene>
    <name evidence="3" type="ORF">Dfulv_42185</name>
</gene>
<keyword evidence="4" id="KW-1185">Reference proteome</keyword>
<dbReference type="Pfam" id="PF01381">
    <property type="entry name" value="HTH_3"/>
    <property type="match status" value="1"/>
</dbReference>
<dbReference type="Proteomes" id="UP001059617">
    <property type="component" value="Chromosome"/>
</dbReference>
<dbReference type="SUPFAM" id="SSF51182">
    <property type="entry name" value="RmlC-like cupins"/>
    <property type="match status" value="1"/>
</dbReference>
<name>A0ABY5VXY6_9ACTN</name>
<keyword evidence="1" id="KW-0238">DNA-binding</keyword>
<dbReference type="SMART" id="SM00530">
    <property type="entry name" value="HTH_XRE"/>
    <property type="match status" value="1"/>
</dbReference>
<dbReference type="CDD" id="cd02209">
    <property type="entry name" value="cupin_XRE_C"/>
    <property type="match status" value="1"/>
</dbReference>
<dbReference type="Gene3D" id="2.60.120.10">
    <property type="entry name" value="Jelly Rolls"/>
    <property type="match status" value="1"/>
</dbReference>
<dbReference type="SUPFAM" id="SSF47413">
    <property type="entry name" value="lambda repressor-like DNA-binding domains"/>
    <property type="match status" value="1"/>
</dbReference>
<dbReference type="InterPro" id="IPR011051">
    <property type="entry name" value="RmlC_Cupin_sf"/>
</dbReference>
<sequence>MEENILTATPEQAAQEAIARHVKLLRQGRRWSLDELASRSGVSKGMLVQIEGARTNPSIGTLCRIAESFGVSIGRLLEATAEPTVRIVAADEPPVLWRGAAGGTGRLLRGVNDPAFVEVWEWRIAPGEDHDSGDHTPRTREIIQIRRGTLIVTVDGTDHTVQQGETIDFRADRPHSYRNPGDVEAVLTMVVVMPEGEHDRRPTPPPSRR</sequence>
<organism evidence="3 4">
    <name type="scientific">Dactylosporangium fulvum</name>
    <dbReference type="NCBI Taxonomy" id="53359"/>
    <lineage>
        <taxon>Bacteria</taxon>
        <taxon>Bacillati</taxon>
        <taxon>Actinomycetota</taxon>
        <taxon>Actinomycetes</taxon>
        <taxon>Micromonosporales</taxon>
        <taxon>Micromonosporaceae</taxon>
        <taxon>Dactylosporangium</taxon>
    </lineage>
</organism>
<dbReference type="Gene3D" id="1.10.260.40">
    <property type="entry name" value="lambda repressor-like DNA-binding domains"/>
    <property type="match status" value="1"/>
</dbReference>
<dbReference type="CDD" id="cd00093">
    <property type="entry name" value="HTH_XRE"/>
    <property type="match status" value="1"/>
</dbReference>
<reference evidence="3" key="1">
    <citation type="submission" date="2021-04" db="EMBL/GenBank/DDBJ databases">
        <authorList>
            <person name="Hartkoorn R.C."/>
            <person name="Beaudoing E."/>
            <person name="Hot D."/>
        </authorList>
    </citation>
    <scope>NUCLEOTIDE SEQUENCE</scope>
    <source>
        <strain evidence="3">NRRL B-16292</strain>
    </source>
</reference>
<proteinExistence type="predicted"/>
<dbReference type="PANTHER" id="PTHR46797">
    <property type="entry name" value="HTH-TYPE TRANSCRIPTIONAL REGULATOR"/>
    <property type="match status" value="1"/>
</dbReference>
<dbReference type="InterPro" id="IPR010982">
    <property type="entry name" value="Lambda_DNA-bd_dom_sf"/>
</dbReference>
<feature type="domain" description="HTH cro/C1-type" evidence="2">
    <location>
        <begin position="22"/>
        <end position="76"/>
    </location>
</feature>
<evidence type="ECO:0000313" key="4">
    <source>
        <dbReference type="Proteomes" id="UP001059617"/>
    </source>
</evidence>
<dbReference type="InterPro" id="IPR013096">
    <property type="entry name" value="Cupin_2"/>
</dbReference>
<dbReference type="InterPro" id="IPR050807">
    <property type="entry name" value="TransReg_Diox_bact_type"/>
</dbReference>
<dbReference type="EMBL" id="CP073720">
    <property type="protein sequence ID" value="UWP81659.1"/>
    <property type="molecule type" value="Genomic_DNA"/>
</dbReference>
<evidence type="ECO:0000313" key="3">
    <source>
        <dbReference type="EMBL" id="UWP81659.1"/>
    </source>
</evidence>
<reference evidence="3" key="2">
    <citation type="submission" date="2022-09" db="EMBL/GenBank/DDBJ databases">
        <title>Biosynthetic gene clusters of Dactylosporangioum fulvum.</title>
        <authorList>
            <person name="Caradec T."/>
        </authorList>
    </citation>
    <scope>NUCLEOTIDE SEQUENCE</scope>
    <source>
        <strain evidence="3">NRRL B-16292</strain>
    </source>
</reference>
<dbReference type="InterPro" id="IPR001387">
    <property type="entry name" value="Cro/C1-type_HTH"/>
</dbReference>
<dbReference type="PANTHER" id="PTHR46797:SF1">
    <property type="entry name" value="METHYLPHOSPHONATE SYNTHASE"/>
    <property type="match status" value="1"/>
</dbReference>
<dbReference type="RefSeq" id="WP_259859428.1">
    <property type="nucleotide sequence ID" value="NZ_BAAAST010000078.1"/>
</dbReference>
<evidence type="ECO:0000259" key="2">
    <source>
        <dbReference type="PROSITE" id="PS50943"/>
    </source>
</evidence>
<dbReference type="PROSITE" id="PS50943">
    <property type="entry name" value="HTH_CROC1"/>
    <property type="match status" value="1"/>
</dbReference>
<dbReference type="Pfam" id="PF07883">
    <property type="entry name" value="Cupin_2"/>
    <property type="match status" value="1"/>
</dbReference>
<protein>
    <submittedName>
        <fullName evidence="3">XRE family transcriptional regulator</fullName>
    </submittedName>
</protein>
<evidence type="ECO:0000256" key="1">
    <source>
        <dbReference type="ARBA" id="ARBA00023125"/>
    </source>
</evidence>
<accession>A0ABY5VXY6</accession>